<keyword evidence="3" id="KW-1185">Reference proteome</keyword>
<feature type="region of interest" description="Disordered" evidence="1">
    <location>
        <begin position="1"/>
        <end position="48"/>
    </location>
</feature>
<feature type="region of interest" description="Disordered" evidence="1">
    <location>
        <begin position="289"/>
        <end position="350"/>
    </location>
</feature>
<dbReference type="AlphaFoldDB" id="A0A918QUA3"/>
<evidence type="ECO:0000313" key="3">
    <source>
        <dbReference type="Proteomes" id="UP000623010"/>
    </source>
</evidence>
<name>A0A918QUA3_9ACTN</name>
<gene>
    <name evidence="2" type="ORF">GCM10010389_08100</name>
</gene>
<comment type="caution">
    <text evidence="2">The sequence shown here is derived from an EMBL/GenBank/DDBJ whole genome shotgun (WGS) entry which is preliminary data.</text>
</comment>
<feature type="compositionally biased region" description="Low complexity" evidence="1">
    <location>
        <begin position="208"/>
        <end position="225"/>
    </location>
</feature>
<organism evidence="2 3">
    <name type="scientific">Streptomyces echinoruber</name>
    <dbReference type="NCBI Taxonomy" id="68898"/>
    <lineage>
        <taxon>Bacteria</taxon>
        <taxon>Bacillati</taxon>
        <taxon>Actinomycetota</taxon>
        <taxon>Actinomycetes</taxon>
        <taxon>Kitasatosporales</taxon>
        <taxon>Streptomycetaceae</taxon>
        <taxon>Streptomyces</taxon>
    </lineage>
</organism>
<evidence type="ECO:0000256" key="1">
    <source>
        <dbReference type="SAM" id="MobiDB-lite"/>
    </source>
</evidence>
<accession>A0A918QUA3</accession>
<protein>
    <submittedName>
        <fullName evidence="2">Uncharacterized protein</fullName>
    </submittedName>
</protein>
<feature type="compositionally biased region" description="Basic residues" evidence="1">
    <location>
        <begin position="196"/>
        <end position="207"/>
    </location>
</feature>
<evidence type="ECO:0000313" key="2">
    <source>
        <dbReference type="EMBL" id="GGZ73056.1"/>
    </source>
</evidence>
<reference evidence="2" key="1">
    <citation type="journal article" date="2014" name="Int. J. Syst. Evol. Microbiol.">
        <title>Complete genome sequence of Corynebacterium casei LMG S-19264T (=DSM 44701T), isolated from a smear-ripened cheese.</title>
        <authorList>
            <consortium name="US DOE Joint Genome Institute (JGI-PGF)"/>
            <person name="Walter F."/>
            <person name="Albersmeier A."/>
            <person name="Kalinowski J."/>
            <person name="Ruckert C."/>
        </authorList>
    </citation>
    <scope>NUCLEOTIDE SEQUENCE</scope>
    <source>
        <strain evidence="2">JCM 5016</strain>
    </source>
</reference>
<dbReference type="Proteomes" id="UP000623010">
    <property type="component" value="Unassembled WGS sequence"/>
</dbReference>
<dbReference type="EMBL" id="BMWH01000002">
    <property type="protein sequence ID" value="GGZ73056.1"/>
    <property type="molecule type" value="Genomic_DNA"/>
</dbReference>
<feature type="compositionally biased region" description="Basic and acidic residues" evidence="1">
    <location>
        <begin position="173"/>
        <end position="185"/>
    </location>
</feature>
<sequence length="382" mass="41168">MREPEPVHEREPEPDGPDPREPEPVREPDAEEDDPGHEPGEQPEPLPVLALPDLRPYADPRAVVDVARRGIRASRRPARSLARRAAAGTAFTARHTLAGTRTLLGLLVGWLTGEYGKHGSRLMRLGGVVVVLLGIVHTFAEYPIEGAVAAAGAWCLAAIATSRGALDTLLKKATGEQQKDSRKTTAEPAGDAPPPRWKRLTGRRGKKPAPTAGEQPEQAPAEAPAEPPLTALIRELIGDDNGVHLAVLRPAMRERLPGLAQATDQQLRKVLVDAGFDPSRTFRARGVAGRAGIHRDELPPPPSPDTGPGAERISSPPPKSGSDLGISSPALRRSPRVKSRGERLRQLPEGWTAEDIARGYRWVNDAARGPSAWVMERLEDVE</sequence>
<proteinExistence type="predicted"/>
<reference evidence="2" key="2">
    <citation type="submission" date="2020-09" db="EMBL/GenBank/DDBJ databases">
        <authorList>
            <person name="Sun Q."/>
            <person name="Ohkuma M."/>
        </authorList>
    </citation>
    <scope>NUCLEOTIDE SEQUENCE</scope>
    <source>
        <strain evidence="2">JCM 5016</strain>
    </source>
</reference>
<feature type="region of interest" description="Disordered" evidence="1">
    <location>
        <begin position="173"/>
        <end position="225"/>
    </location>
</feature>
<feature type="compositionally biased region" description="Basic and acidic residues" evidence="1">
    <location>
        <begin position="1"/>
        <end position="28"/>
    </location>
</feature>